<protein>
    <submittedName>
        <fullName evidence="2">Uncharacterized protein</fullName>
    </submittedName>
</protein>
<gene>
    <name evidence="2" type="ORF">EV650_6348</name>
</gene>
<keyword evidence="3" id="KW-1185">Reference proteome</keyword>
<dbReference type="EMBL" id="SODF01000003">
    <property type="protein sequence ID" value="TDW14870.1"/>
    <property type="molecule type" value="Genomic_DNA"/>
</dbReference>
<evidence type="ECO:0000256" key="1">
    <source>
        <dbReference type="SAM" id="MobiDB-lite"/>
    </source>
</evidence>
<organism evidence="2 3">
    <name type="scientific">Kribbella kalugense</name>
    <dbReference type="NCBI Taxonomy" id="2512221"/>
    <lineage>
        <taxon>Bacteria</taxon>
        <taxon>Bacillati</taxon>
        <taxon>Actinomycetota</taxon>
        <taxon>Actinomycetes</taxon>
        <taxon>Propionibacteriales</taxon>
        <taxon>Kribbellaceae</taxon>
        <taxon>Kribbella</taxon>
    </lineage>
</organism>
<evidence type="ECO:0000313" key="2">
    <source>
        <dbReference type="EMBL" id="TDW14870.1"/>
    </source>
</evidence>
<dbReference type="Proteomes" id="UP000295447">
    <property type="component" value="Unassembled WGS sequence"/>
</dbReference>
<dbReference type="AlphaFoldDB" id="A0A4R7ZIH4"/>
<accession>A0A4R7ZIH4</accession>
<name>A0A4R7ZIH4_9ACTN</name>
<proteinExistence type="predicted"/>
<evidence type="ECO:0000313" key="3">
    <source>
        <dbReference type="Proteomes" id="UP000295447"/>
    </source>
</evidence>
<feature type="region of interest" description="Disordered" evidence="1">
    <location>
        <begin position="1"/>
        <end position="20"/>
    </location>
</feature>
<sequence>MSRARAYQSPGMEKVPLGARRTDAITLQAARDDGLRSARARLTGHPQLLEGFDWTVSTHRAG</sequence>
<reference evidence="2 3" key="1">
    <citation type="submission" date="2019-03" db="EMBL/GenBank/DDBJ databases">
        <title>Genomic Encyclopedia of Type Strains, Phase III (KMG-III): the genomes of soil and plant-associated and newly described type strains.</title>
        <authorList>
            <person name="Whitman W."/>
        </authorList>
    </citation>
    <scope>NUCLEOTIDE SEQUENCE [LARGE SCALE GENOMIC DNA]</scope>
    <source>
        <strain evidence="2 3">VKM Ac-2570</strain>
    </source>
</reference>
<comment type="caution">
    <text evidence="2">The sequence shown here is derived from an EMBL/GenBank/DDBJ whole genome shotgun (WGS) entry which is preliminary data.</text>
</comment>